<dbReference type="EMBL" id="JACIFY010000004">
    <property type="protein sequence ID" value="MBB4235092.1"/>
    <property type="molecule type" value="Genomic_DNA"/>
</dbReference>
<dbReference type="AlphaFoldDB" id="A0A7W6W413"/>
<organism evidence="1 2">
    <name type="scientific">Rhizobium esperanzae</name>
    <dbReference type="NCBI Taxonomy" id="1967781"/>
    <lineage>
        <taxon>Bacteria</taxon>
        <taxon>Pseudomonadati</taxon>
        <taxon>Pseudomonadota</taxon>
        <taxon>Alphaproteobacteria</taxon>
        <taxon>Hyphomicrobiales</taxon>
        <taxon>Rhizobiaceae</taxon>
        <taxon>Rhizobium/Agrobacterium group</taxon>
        <taxon>Rhizobium</taxon>
    </lineage>
</organism>
<gene>
    <name evidence="1" type="ORF">GGD57_001650</name>
</gene>
<sequence length="95" mass="10498">MEKFSFAEIKGMTADGPGLASPYKRANSSGEIDAALRRLMVFAAQTPGYPIELLSAHFSAAATARKLLLEIERGHGSAEAHPERAIYWEHRFRHS</sequence>
<comment type="caution">
    <text evidence="1">The sequence shown here is derived from an EMBL/GenBank/DDBJ whole genome shotgun (WGS) entry which is preliminary data.</text>
</comment>
<evidence type="ECO:0000313" key="2">
    <source>
        <dbReference type="Proteomes" id="UP000540909"/>
    </source>
</evidence>
<reference evidence="1 2" key="1">
    <citation type="submission" date="2020-08" db="EMBL/GenBank/DDBJ databases">
        <title>Genomic Encyclopedia of Type Strains, Phase IV (KMG-V): Genome sequencing to study the core and pangenomes of soil and plant-associated prokaryotes.</title>
        <authorList>
            <person name="Whitman W."/>
        </authorList>
    </citation>
    <scope>NUCLEOTIDE SEQUENCE [LARGE SCALE GENOMIC DNA]</scope>
    <source>
        <strain evidence="1 2">SEMIA 4089</strain>
    </source>
</reference>
<accession>A0A7W6W413</accession>
<proteinExistence type="predicted"/>
<dbReference type="Proteomes" id="UP000540909">
    <property type="component" value="Unassembled WGS sequence"/>
</dbReference>
<name>A0A7W6W413_9HYPH</name>
<protein>
    <submittedName>
        <fullName evidence="1">Uncharacterized protein</fullName>
    </submittedName>
</protein>
<dbReference type="RefSeq" id="WP_184468542.1">
    <property type="nucleotide sequence ID" value="NZ_JACIFY010000004.1"/>
</dbReference>
<evidence type="ECO:0000313" key="1">
    <source>
        <dbReference type="EMBL" id="MBB4235092.1"/>
    </source>
</evidence>